<dbReference type="OrthoDB" id="10392102at2759"/>
<sequence>MIHNANCGYHPFQPAAKSAIEFELLVKSLRRKFEADAKDTKLSLERELDIQLRGKKTASLPKRPGKRLKTQTEMTSPRDIILEGKYGKDSMTDVELGLNCLHLSPRCEQFKPYIMEESPGDFSIMNHDFKPINKGMDRVTLTDLGKAKQGHCVVVEIAKTHPSGDMIIIYGREINEEGSGVGEAFQLATKDLKDTWENEEMIAENVQIGSVVKYVQVGDEFLFQGNTKRPRWDMDRIFLDLSCTDDSDRSIGDAFPSSKLLAVDSCQDCTPKEISYFRDEPKETSVEAENPEVDPKEKDDEDGDAF</sequence>
<keyword evidence="3" id="KW-1185">Reference proteome</keyword>
<evidence type="ECO:0000313" key="2">
    <source>
        <dbReference type="EMBL" id="RMX37136.1"/>
    </source>
</evidence>
<protein>
    <submittedName>
        <fullName evidence="2">Uncharacterized protein</fullName>
    </submittedName>
</protein>
<dbReference type="Proteomes" id="UP000275408">
    <property type="component" value="Unassembled WGS sequence"/>
</dbReference>
<dbReference type="STRING" id="46731.A0A3M6T6V0"/>
<comment type="caution">
    <text evidence="2">The sequence shown here is derived from an EMBL/GenBank/DDBJ whole genome shotgun (WGS) entry which is preliminary data.</text>
</comment>
<dbReference type="AlphaFoldDB" id="A0A3M6T6V0"/>
<gene>
    <name evidence="2" type="ORF">pdam_00023413</name>
</gene>
<feature type="region of interest" description="Disordered" evidence="1">
    <location>
        <begin position="55"/>
        <end position="74"/>
    </location>
</feature>
<feature type="region of interest" description="Disordered" evidence="1">
    <location>
        <begin position="276"/>
        <end position="306"/>
    </location>
</feature>
<organism evidence="2 3">
    <name type="scientific">Pocillopora damicornis</name>
    <name type="common">Cauliflower coral</name>
    <name type="synonym">Millepora damicornis</name>
    <dbReference type="NCBI Taxonomy" id="46731"/>
    <lineage>
        <taxon>Eukaryota</taxon>
        <taxon>Metazoa</taxon>
        <taxon>Cnidaria</taxon>
        <taxon>Anthozoa</taxon>
        <taxon>Hexacorallia</taxon>
        <taxon>Scleractinia</taxon>
        <taxon>Astrocoeniina</taxon>
        <taxon>Pocilloporidae</taxon>
        <taxon>Pocillopora</taxon>
    </lineage>
</organism>
<evidence type="ECO:0000313" key="3">
    <source>
        <dbReference type="Proteomes" id="UP000275408"/>
    </source>
</evidence>
<feature type="compositionally biased region" description="Basic and acidic residues" evidence="1">
    <location>
        <begin position="276"/>
        <end position="285"/>
    </location>
</feature>
<name>A0A3M6T6V0_POCDA</name>
<dbReference type="EMBL" id="RCHS01004187">
    <property type="protein sequence ID" value="RMX37136.1"/>
    <property type="molecule type" value="Genomic_DNA"/>
</dbReference>
<reference evidence="2 3" key="1">
    <citation type="journal article" date="2018" name="Sci. Rep.">
        <title>Comparative analysis of the Pocillopora damicornis genome highlights role of immune system in coral evolution.</title>
        <authorList>
            <person name="Cunning R."/>
            <person name="Bay R.A."/>
            <person name="Gillette P."/>
            <person name="Baker A.C."/>
            <person name="Traylor-Knowles N."/>
        </authorList>
    </citation>
    <scope>NUCLEOTIDE SEQUENCE [LARGE SCALE GENOMIC DNA]</scope>
    <source>
        <strain evidence="2">RSMAS</strain>
        <tissue evidence="2">Whole animal</tissue>
    </source>
</reference>
<accession>A0A3M6T6V0</accession>
<proteinExistence type="predicted"/>
<evidence type="ECO:0000256" key="1">
    <source>
        <dbReference type="SAM" id="MobiDB-lite"/>
    </source>
</evidence>